<dbReference type="STRING" id="1212491.LFA_2322"/>
<evidence type="ECO:0000313" key="1">
    <source>
        <dbReference type="EMBL" id="CEG57694.1"/>
    </source>
</evidence>
<accession>A0A098G6T5</accession>
<dbReference type="AlphaFoldDB" id="A0A098G6T5"/>
<sequence length="79" mass="8469">MGNVVKKLGFVVLATLALSACSSRYSSNGENLYLQSRNGVQIEVPPPLTSANISHFYDLPPQNQNPQVSIAPPVDVITT</sequence>
<protein>
    <recommendedName>
        <fullName evidence="3">Outer membrane protein assembly factor BamC</fullName>
    </recommendedName>
</protein>
<dbReference type="KEGG" id="lfa:LFA_2322"/>
<dbReference type="HOGENOM" id="CLU_2735038_0_0_6"/>
<name>A0A098G6T5_9GAMM</name>
<gene>
    <name evidence="1" type="ORF">LFA_2322</name>
</gene>
<evidence type="ECO:0008006" key="3">
    <source>
        <dbReference type="Google" id="ProtNLM"/>
    </source>
</evidence>
<dbReference type="Proteomes" id="UP000032430">
    <property type="component" value="Chromosome I"/>
</dbReference>
<reference evidence="2" key="1">
    <citation type="submission" date="2014-09" db="EMBL/GenBank/DDBJ databases">
        <authorList>
            <person name="Gomez-Valero L."/>
        </authorList>
    </citation>
    <scope>NUCLEOTIDE SEQUENCE [LARGE SCALE GENOMIC DNA]</scope>
    <source>
        <strain evidence="2">ATCC700992</strain>
    </source>
</reference>
<dbReference type="PROSITE" id="PS51257">
    <property type="entry name" value="PROKAR_LIPOPROTEIN"/>
    <property type="match status" value="1"/>
</dbReference>
<proteinExistence type="predicted"/>
<evidence type="ECO:0000313" key="2">
    <source>
        <dbReference type="Proteomes" id="UP000032430"/>
    </source>
</evidence>
<dbReference type="EMBL" id="LN614827">
    <property type="protein sequence ID" value="CEG57694.1"/>
    <property type="molecule type" value="Genomic_DNA"/>
</dbReference>
<organism evidence="1 2">
    <name type="scientific">Legionella fallonii LLAP-10</name>
    <dbReference type="NCBI Taxonomy" id="1212491"/>
    <lineage>
        <taxon>Bacteria</taxon>
        <taxon>Pseudomonadati</taxon>
        <taxon>Pseudomonadota</taxon>
        <taxon>Gammaproteobacteria</taxon>
        <taxon>Legionellales</taxon>
        <taxon>Legionellaceae</taxon>
        <taxon>Legionella</taxon>
    </lineage>
</organism>
<keyword evidence="2" id="KW-1185">Reference proteome</keyword>